<evidence type="ECO:0000256" key="7">
    <source>
        <dbReference type="RuleBase" id="RU365072"/>
    </source>
</evidence>
<dbReference type="GO" id="GO:0006406">
    <property type="term" value="P:mRNA export from nucleus"/>
    <property type="evidence" value="ECO:0007669"/>
    <property type="project" value="TreeGrafter"/>
</dbReference>
<dbReference type="InterPro" id="IPR007252">
    <property type="entry name" value="Nup84/Nup107"/>
</dbReference>
<proteinExistence type="inferred from homology"/>
<dbReference type="InParanoid" id="A0A163J1P5"/>
<dbReference type="PANTHER" id="PTHR13003:SF2">
    <property type="entry name" value="NUCLEAR PORE COMPLEX PROTEIN NUP107"/>
    <property type="match status" value="1"/>
</dbReference>
<keyword evidence="7" id="KW-0472">Membrane</keyword>
<dbReference type="GO" id="GO:0031080">
    <property type="term" value="C:nuclear pore outer ring"/>
    <property type="evidence" value="ECO:0007669"/>
    <property type="project" value="TreeGrafter"/>
</dbReference>
<feature type="region of interest" description="Disordered" evidence="8">
    <location>
        <begin position="151"/>
        <end position="174"/>
    </location>
</feature>
<dbReference type="EMBL" id="LT551165">
    <property type="protein sequence ID" value="SAL96632.1"/>
    <property type="molecule type" value="Genomic_DNA"/>
</dbReference>
<comment type="subcellular location">
    <subcellularLocation>
        <location evidence="7">Nucleus</location>
        <location evidence="7">Nuclear pore complex</location>
    </subcellularLocation>
    <subcellularLocation>
        <location evidence="7">Nucleus membrane</location>
    </subcellularLocation>
</comment>
<evidence type="ECO:0000313" key="9">
    <source>
        <dbReference type="EMBL" id="SAL96632.1"/>
    </source>
</evidence>
<organism evidence="9">
    <name type="scientific">Absidia glauca</name>
    <name type="common">Pin mould</name>
    <dbReference type="NCBI Taxonomy" id="4829"/>
    <lineage>
        <taxon>Eukaryota</taxon>
        <taxon>Fungi</taxon>
        <taxon>Fungi incertae sedis</taxon>
        <taxon>Mucoromycota</taxon>
        <taxon>Mucoromycotina</taxon>
        <taxon>Mucoromycetes</taxon>
        <taxon>Mucorales</taxon>
        <taxon>Cunninghamellaceae</taxon>
        <taxon>Absidia</taxon>
    </lineage>
</organism>
<dbReference type="Gene3D" id="1.20.190.50">
    <property type="match status" value="1"/>
</dbReference>
<dbReference type="Pfam" id="PF04121">
    <property type="entry name" value="Nup84_Nup100"/>
    <property type="match status" value="1"/>
</dbReference>
<comment type="function">
    <text evidence="7">Functions as a component of the nuclear pore complex (NPC).</text>
</comment>
<evidence type="ECO:0000313" key="10">
    <source>
        <dbReference type="Proteomes" id="UP000078561"/>
    </source>
</evidence>
<dbReference type="GO" id="GO:0017056">
    <property type="term" value="F:structural constituent of nuclear pore"/>
    <property type="evidence" value="ECO:0007669"/>
    <property type="project" value="UniProtKB-UniRule"/>
</dbReference>
<evidence type="ECO:0000256" key="5">
    <source>
        <dbReference type="ARBA" id="ARBA00023132"/>
    </source>
</evidence>
<evidence type="ECO:0000256" key="3">
    <source>
        <dbReference type="ARBA" id="ARBA00022927"/>
    </source>
</evidence>
<reference evidence="9" key="1">
    <citation type="submission" date="2016-04" db="EMBL/GenBank/DDBJ databases">
        <authorList>
            <person name="Evans L.H."/>
            <person name="Alamgir A."/>
            <person name="Owens N."/>
            <person name="Weber N.D."/>
            <person name="Virtaneva K."/>
            <person name="Barbian K."/>
            <person name="Babar A."/>
            <person name="Rosenke K."/>
        </authorList>
    </citation>
    <scope>NUCLEOTIDE SEQUENCE [LARGE SCALE GENOMIC DNA]</scope>
    <source>
        <strain evidence="9">CBS 101.48</strain>
    </source>
</reference>
<dbReference type="STRING" id="4829.A0A163J1P5"/>
<keyword evidence="5 7" id="KW-0906">Nuclear pore complex</keyword>
<keyword evidence="3" id="KW-0653">Protein transport</keyword>
<dbReference type="Gene3D" id="1.10.3450.20">
    <property type="match status" value="1"/>
</dbReference>
<sequence length="676" mass="77821">MSLKSLFKQNGHDLDRTLANILDHGTSQYSGDHTTAGAIAKIVMYRLNHIQNLPSASTDSIQKEMAFLYGEYATWSLLDRIQRSSGPLQQCSNLRDWINSQHNHPIPDCILKDTMEEELDAEIQAMLNFSLKPPTAATKNTAPMIHRKRIICPDSDSDDSDDTYDVSQRRRTTQDDQFELEKTNEALYGYLRKNDLDGAMRFCTENCEPWFDIVLKAYIENFKKIQEGQVMALDAEQQTLWRATFASRLKKGTFAPYGKAIYGLLLGDVDSILPVCATWDDVMWAYYSARMQSTLEDPARLDKKYQVIANRKDAGLPRKHPGHFFHFVQTHLLSQDFAELFQLAYKNPEDGLYAKTFIIRNDPDIRYQMDRFMAALAVYARRYLNAPSDDSNADQLIRHYAKRNQYPPTFYPTILAFYASQINEHSQVELYAHFLIGFKNDDQERKLLIGVASQYNLHIKSILRRTYDLALGQKISKAQTMDRHKDGNGFEIDGPLPDEAVDFLRALEWLLLEESAYGEAIKEVNRQVRKYLGERKVYLAETMVQAIPTDVLSLCVLHTHGGLVMPDYLEEIQDHALLLECWRLFSSWDALQKEKPGTTPYELDTLECTQAWRGRLVELTETVEDRLLGFLNSAWLKVGGSVTKSPADHALRQLYIPEAVLRLHRIQYYTKDFCRV</sequence>
<keyword evidence="10" id="KW-1185">Reference proteome</keyword>
<keyword evidence="2" id="KW-0509">mRNA transport</keyword>
<dbReference type="FunCoup" id="A0A163J1P5">
    <property type="interactions" value="709"/>
</dbReference>
<evidence type="ECO:0000256" key="4">
    <source>
        <dbReference type="ARBA" id="ARBA00023010"/>
    </source>
</evidence>
<keyword evidence="1 7" id="KW-0813">Transport</keyword>
<protein>
    <recommendedName>
        <fullName evidence="7">Nuclear pore complex protein</fullName>
    </recommendedName>
</protein>
<dbReference type="PANTHER" id="PTHR13003">
    <property type="entry name" value="NUP107-RELATED"/>
    <property type="match status" value="1"/>
</dbReference>
<keyword evidence="4 7" id="KW-0811">Translocation</keyword>
<dbReference type="GO" id="GO:0006606">
    <property type="term" value="P:protein import into nucleus"/>
    <property type="evidence" value="ECO:0007669"/>
    <property type="project" value="TreeGrafter"/>
</dbReference>
<evidence type="ECO:0000256" key="6">
    <source>
        <dbReference type="ARBA" id="ARBA00023242"/>
    </source>
</evidence>
<feature type="compositionally biased region" description="Acidic residues" evidence="8">
    <location>
        <begin position="155"/>
        <end position="164"/>
    </location>
</feature>
<dbReference type="GO" id="GO:0031965">
    <property type="term" value="C:nuclear membrane"/>
    <property type="evidence" value="ECO:0007669"/>
    <property type="project" value="UniProtKB-SubCell"/>
</dbReference>
<gene>
    <name evidence="9" type="primary">ABSGL_02048.1 scaffold 2596</name>
</gene>
<keyword evidence="6 7" id="KW-0539">Nucleus</keyword>
<evidence type="ECO:0000256" key="2">
    <source>
        <dbReference type="ARBA" id="ARBA00022816"/>
    </source>
</evidence>
<dbReference type="GO" id="GO:0000973">
    <property type="term" value="P:post-transcriptional tethering of RNA polymerase II gene DNA at nuclear periphery"/>
    <property type="evidence" value="ECO:0007669"/>
    <property type="project" value="TreeGrafter"/>
</dbReference>
<dbReference type="OMA" id="YENATWR"/>
<dbReference type="Proteomes" id="UP000078561">
    <property type="component" value="Unassembled WGS sequence"/>
</dbReference>
<evidence type="ECO:0000256" key="1">
    <source>
        <dbReference type="ARBA" id="ARBA00022448"/>
    </source>
</evidence>
<dbReference type="OrthoDB" id="3098at2759"/>
<accession>A0A163J1P5</accession>
<evidence type="ECO:0000256" key="8">
    <source>
        <dbReference type="SAM" id="MobiDB-lite"/>
    </source>
</evidence>
<comment type="subunit">
    <text evidence="7">Part of the nuclear pore complex (NPC).</text>
</comment>
<dbReference type="AlphaFoldDB" id="A0A163J1P5"/>
<name>A0A163J1P5_ABSGL</name>
<comment type="similarity">
    <text evidence="7">Belongs to the nucleoporin Nup84/Nup107 family.</text>
</comment>